<evidence type="ECO:0000313" key="3">
    <source>
        <dbReference type="Proteomes" id="UP001165120"/>
    </source>
</evidence>
<dbReference type="EMBL" id="BSXN01001595">
    <property type="protein sequence ID" value="GME73727.1"/>
    <property type="molecule type" value="Genomic_DNA"/>
</dbReference>
<dbReference type="PANTHER" id="PTHR47260:SF1">
    <property type="entry name" value="UPF0644 PROTEIN PB2B4.06"/>
    <property type="match status" value="1"/>
</dbReference>
<name>A0A9W6T3S1_CANBO</name>
<dbReference type="PANTHER" id="PTHR47260">
    <property type="entry name" value="UPF0644 PROTEIN PB2B4.06"/>
    <property type="match status" value="1"/>
</dbReference>
<accession>A0A9W6T3S1</accession>
<dbReference type="AlphaFoldDB" id="A0A9W6T3S1"/>
<dbReference type="InterPro" id="IPR029069">
    <property type="entry name" value="HotDog_dom_sf"/>
</dbReference>
<dbReference type="SUPFAM" id="SSF54637">
    <property type="entry name" value="Thioesterase/thiol ester dehydrase-isomerase"/>
    <property type="match status" value="1"/>
</dbReference>
<feature type="region of interest" description="Disordered" evidence="1">
    <location>
        <begin position="60"/>
        <end position="98"/>
    </location>
</feature>
<feature type="region of interest" description="Disordered" evidence="1">
    <location>
        <begin position="376"/>
        <end position="396"/>
    </location>
</feature>
<dbReference type="Proteomes" id="UP001165120">
    <property type="component" value="Unassembled WGS sequence"/>
</dbReference>
<reference evidence="2" key="1">
    <citation type="submission" date="2023-04" db="EMBL/GenBank/DDBJ databases">
        <title>Candida boidinii NBRC 10035.</title>
        <authorList>
            <person name="Ichikawa N."/>
            <person name="Sato H."/>
            <person name="Tonouchi N."/>
        </authorList>
    </citation>
    <scope>NUCLEOTIDE SEQUENCE</scope>
    <source>
        <strain evidence="2">NBRC 10035</strain>
    </source>
</reference>
<comment type="caution">
    <text evidence="2">The sequence shown here is derived from an EMBL/GenBank/DDBJ whole genome shotgun (WGS) entry which is preliminary data.</text>
</comment>
<evidence type="ECO:0000313" key="2">
    <source>
        <dbReference type="EMBL" id="GME73727.1"/>
    </source>
</evidence>
<feature type="compositionally biased region" description="Low complexity" evidence="1">
    <location>
        <begin position="60"/>
        <end position="86"/>
    </location>
</feature>
<organism evidence="2 3">
    <name type="scientific">Candida boidinii</name>
    <name type="common">Yeast</name>
    <dbReference type="NCBI Taxonomy" id="5477"/>
    <lineage>
        <taxon>Eukaryota</taxon>
        <taxon>Fungi</taxon>
        <taxon>Dikarya</taxon>
        <taxon>Ascomycota</taxon>
        <taxon>Saccharomycotina</taxon>
        <taxon>Pichiomycetes</taxon>
        <taxon>Pichiales</taxon>
        <taxon>Pichiaceae</taxon>
        <taxon>Ogataea</taxon>
        <taxon>Ogataea/Candida clade</taxon>
    </lineage>
</organism>
<feature type="compositionally biased region" description="Polar residues" evidence="1">
    <location>
        <begin position="387"/>
        <end position="396"/>
    </location>
</feature>
<proteinExistence type="predicted"/>
<dbReference type="OrthoDB" id="506431at2759"/>
<dbReference type="Gene3D" id="3.10.129.10">
    <property type="entry name" value="Hotdog Thioesterase"/>
    <property type="match status" value="1"/>
</dbReference>
<feature type="compositionally biased region" description="Low complexity" evidence="1">
    <location>
        <begin position="376"/>
        <end position="386"/>
    </location>
</feature>
<sequence length="410" mass="45921">MLLSYTNLALKRNLVPLVLKPTIGVRLLSTTTVTQRWFCKGGRKNDYYYNRHLNNSNHYSTANNNNIGQSTSSASNSASEAGAGTAPPNTFTRARSYASGGGPWGPGGPWGLSGPWGPGGPWGYRRRRRGRFFKFFIFFLIIGGLISYKKSTHEWVDHFSSDELPKNEIELMDYKIKLENDLNHLKIVKSLKNDPNFIILRSWDSFDKINEFSMNNGDISHELSLSNDINSVKSNTSKPADLHNTLNTPGGIFIPPMIFHNPVTKETITIVHLGKKLTGYPFLVHGGILGLTIDEVFKKSCSLDNDNFDKNKIHTKNLTINYLFPSLANRFLVFKCKAYEKDSVKNEQLLVGSVETQSGKKLVKSSAIFTFENENSANEAGSNSSSPIPETSTTVITSEKRTPWFWSRHN</sequence>
<protein>
    <submittedName>
        <fullName evidence="2">Unnamed protein product</fullName>
    </submittedName>
</protein>
<gene>
    <name evidence="2" type="ORF">Cboi02_000415600</name>
</gene>
<dbReference type="InterPro" id="IPR052061">
    <property type="entry name" value="PTE-AB_protein"/>
</dbReference>
<evidence type="ECO:0000256" key="1">
    <source>
        <dbReference type="SAM" id="MobiDB-lite"/>
    </source>
</evidence>
<keyword evidence="3" id="KW-1185">Reference proteome</keyword>